<dbReference type="InterPro" id="IPR051822">
    <property type="entry name" value="Glycosyl_Hydrolase_84"/>
</dbReference>
<name>A0A2M8WRR6_9MICO</name>
<dbReference type="PROSITE" id="PS51186">
    <property type="entry name" value="GNAT"/>
    <property type="match status" value="1"/>
</dbReference>
<dbReference type="Pfam" id="PF13508">
    <property type="entry name" value="Acetyltransf_7"/>
    <property type="match status" value="1"/>
</dbReference>
<gene>
    <name evidence="2" type="ORF">CLV34_1105</name>
</gene>
<protein>
    <submittedName>
        <fullName evidence="2">Acetyltransferase (GNAT) family protein</fullName>
    </submittedName>
</protein>
<dbReference type="OrthoDB" id="8593648at2"/>
<dbReference type="InterPro" id="IPR016181">
    <property type="entry name" value="Acyl_CoA_acyltransferase"/>
</dbReference>
<dbReference type="EMBL" id="PGTZ01000007">
    <property type="protein sequence ID" value="PJI93632.1"/>
    <property type="molecule type" value="Genomic_DNA"/>
</dbReference>
<feature type="domain" description="N-acetyltransferase" evidence="1">
    <location>
        <begin position="6"/>
        <end position="208"/>
    </location>
</feature>
<dbReference type="Gene3D" id="3.40.630.30">
    <property type="match status" value="1"/>
</dbReference>
<dbReference type="RefSeq" id="WP_100349292.1">
    <property type="nucleotide sequence ID" value="NZ_PGTZ01000007.1"/>
</dbReference>
<comment type="caution">
    <text evidence="2">The sequence shown here is derived from an EMBL/GenBank/DDBJ whole genome shotgun (WGS) entry which is preliminary data.</text>
</comment>
<dbReference type="InterPro" id="IPR000182">
    <property type="entry name" value="GNAT_dom"/>
</dbReference>
<organism evidence="2 3">
    <name type="scientific">Luteimicrobium subarcticum</name>
    <dbReference type="NCBI Taxonomy" id="620910"/>
    <lineage>
        <taxon>Bacteria</taxon>
        <taxon>Bacillati</taxon>
        <taxon>Actinomycetota</taxon>
        <taxon>Actinomycetes</taxon>
        <taxon>Micrococcales</taxon>
        <taxon>Luteimicrobium</taxon>
    </lineage>
</organism>
<dbReference type="PANTHER" id="PTHR13170">
    <property type="entry name" value="O-GLCNACASE"/>
    <property type="match status" value="1"/>
</dbReference>
<proteinExistence type="predicted"/>
<evidence type="ECO:0000313" key="3">
    <source>
        <dbReference type="Proteomes" id="UP000231586"/>
    </source>
</evidence>
<dbReference type="Proteomes" id="UP000231586">
    <property type="component" value="Unassembled WGS sequence"/>
</dbReference>
<keyword evidence="2" id="KW-0808">Transferase</keyword>
<dbReference type="PANTHER" id="PTHR13170:SF16">
    <property type="entry name" value="PROTEIN O-GLCNACASE"/>
    <property type="match status" value="1"/>
</dbReference>
<evidence type="ECO:0000313" key="2">
    <source>
        <dbReference type="EMBL" id="PJI93632.1"/>
    </source>
</evidence>
<dbReference type="SUPFAM" id="SSF55729">
    <property type="entry name" value="Acyl-CoA N-acyltransferases (Nat)"/>
    <property type="match status" value="1"/>
</dbReference>
<reference evidence="2 3" key="1">
    <citation type="submission" date="2017-11" db="EMBL/GenBank/DDBJ databases">
        <title>Genomic Encyclopedia of Archaeal and Bacterial Type Strains, Phase II (KMG-II): From Individual Species to Whole Genera.</title>
        <authorList>
            <person name="Goeker M."/>
        </authorList>
    </citation>
    <scope>NUCLEOTIDE SEQUENCE [LARGE SCALE GENOMIC DNA]</scope>
    <source>
        <strain evidence="2 3">DSM 22413</strain>
    </source>
</reference>
<dbReference type="GO" id="GO:0016747">
    <property type="term" value="F:acyltransferase activity, transferring groups other than amino-acyl groups"/>
    <property type="evidence" value="ECO:0007669"/>
    <property type="project" value="InterPro"/>
</dbReference>
<keyword evidence="3" id="KW-1185">Reference proteome</keyword>
<evidence type="ECO:0000259" key="1">
    <source>
        <dbReference type="PROSITE" id="PS51186"/>
    </source>
</evidence>
<accession>A0A2M8WRR6</accession>
<sequence>MTTVTATLRPFRPSDADDLYDICVRTADAGTDARGIYTSDRLVGDLFALPYAVLEPGLAFVVDDGERVVGYVVGTADTRRFVDRYRDEWVPALAGRYAAAPAALDAASTPDDVMTYLHEHPERMLVPELAAYPAHLHVDLLPAWQGKGMGRWLVERFRRAAAAEGAAAVHVGMVTANTGARPFYDALGFHVVDVPDAGPLTYLGRPTR</sequence>
<dbReference type="AlphaFoldDB" id="A0A2M8WRR6"/>